<sequence>MPDVSVYVFSSKNITNIWAGYGAETWAVAIGSETTNKGKKTKAAKMPVGSFGLLYCEPWKAFTVPFVTCSEADPLNTESEIWEGQWMLPFRFRALGSPRHRLAGHEILSLPGAKERGTTNYANYLTVQGNFAFQPSSIDQRDWHALVSQLVGK</sequence>
<dbReference type="Proteomes" id="UP000028981">
    <property type="component" value="Unassembled WGS sequence"/>
</dbReference>
<evidence type="ECO:0000313" key="1">
    <source>
        <dbReference type="EMBL" id="KFL31621.1"/>
    </source>
</evidence>
<comment type="caution">
    <text evidence="1">The sequence shown here is derived from an EMBL/GenBank/DDBJ whole genome shotgun (WGS) entry which is preliminary data.</text>
</comment>
<dbReference type="STRING" id="46914.JP75_08835"/>
<evidence type="ECO:0008006" key="3">
    <source>
        <dbReference type="Google" id="ProtNLM"/>
    </source>
</evidence>
<evidence type="ECO:0000313" key="2">
    <source>
        <dbReference type="Proteomes" id="UP000028981"/>
    </source>
</evidence>
<organism evidence="1 2">
    <name type="scientific">Devosia riboflavina</name>
    <dbReference type="NCBI Taxonomy" id="46914"/>
    <lineage>
        <taxon>Bacteria</taxon>
        <taxon>Pseudomonadati</taxon>
        <taxon>Pseudomonadota</taxon>
        <taxon>Alphaproteobacteria</taxon>
        <taxon>Hyphomicrobiales</taxon>
        <taxon>Devosiaceae</taxon>
        <taxon>Devosia</taxon>
    </lineage>
</organism>
<protein>
    <recommendedName>
        <fullName evidence="3">EVE domain-containing protein</fullName>
    </recommendedName>
</protein>
<dbReference type="OrthoDB" id="8450462at2"/>
<dbReference type="AlphaFoldDB" id="A0A087M418"/>
<keyword evidence="2" id="KW-1185">Reference proteome</keyword>
<name>A0A087M418_9HYPH</name>
<dbReference type="RefSeq" id="WP_035081599.1">
    <property type="nucleotide sequence ID" value="NZ_JQGC01000006.1"/>
</dbReference>
<proteinExistence type="predicted"/>
<accession>A0A087M418</accession>
<dbReference type="EMBL" id="JQGC01000006">
    <property type="protein sequence ID" value="KFL31621.1"/>
    <property type="molecule type" value="Genomic_DNA"/>
</dbReference>
<reference evidence="1 2" key="1">
    <citation type="submission" date="2014-08" db="EMBL/GenBank/DDBJ databases">
        <authorList>
            <person name="Hassan Y.I."/>
            <person name="Lepp D."/>
            <person name="Zhou T."/>
        </authorList>
    </citation>
    <scope>NUCLEOTIDE SEQUENCE [LARGE SCALE GENOMIC DNA]</scope>
    <source>
        <strain evidence="1 2">IFO13584</strain>
    </source>
</reference>
<gene>
    <name evidence="1" type="ORF">JP75_08835</name>
</gene>